<sequence length="43" mass="4771">MTPPLCEAPLGKRNAFQEPVSPHTTDTGAQVRKSEKVYMLRGK</sequence>
<dbReference type="EMBL" id="GBXM01089006">
    <property type="protein sequence ID" value="JAH19571.1"/>
    <property type="molecule type" value="Transcribed_RNA"/>
</dbReference>
<organism evidence="2">
    <name type="scientific">Anguilla anguilla</name>
    <name type="common">European freshwater eel</name>
    <name type="synonym">Muraena anguilla</name>
    <dbReference type="NCBI Taxonomy" id="7936"/>
    <lineage>
        <taxon>Eukaryota</taxon>
        <taxon>Metazoa</taxon>
        <taxon>Chordata</taxon>
        <taxon>Craniata</taxon>
        <taxon>Vertebrata</taxon>
        <taxon>Euteleostomi</taxon>
        <taxon>Actinopterygii</taxon>
        <taxon>Neopterygii</taxon>
        <taxon>Teleostei</taxon>
        <taxon>Anguilliformes</taxon>
        <taxon>Anguillidae</taxon>
        <taxon>Anguilla</taxon>
    </lineage>
</organism>
<evidence type="ECO:0000313" key="2">
    <source>
        <dbReference type="EMBL" id="JAH19571.1"/>
    </source>
</evidence>
<reference evidence="2" key="1">
    <citation type="submission" date="2014-11" db="EMBL/GenBank/DDBJ databases">
        <authorList>
            <person name="Amaro Gonzalez C."/>
        </authorList>
    </citation>
    <scope>NUCLEOTIDE SEQUENCE</scope>
</reference>
<proteinExistence type="predicted"/>
<reference evidence="2" key="2">
    <citation type="journal article" date="2015" name="Fish Shellfish Immunol.">
        <title>Early steps in the European eel (Anguilla anguilla)-Vibrio vulnificus interaction in the gills: Role of the RtxA13 toxin.</title>
        <authorList>
            <person name="Callol A."/>
            <person name="Pajuelo D."/>
            <person name="Ebbesson L."/>
            <person name="Teles M."/>
            <person name="MacKenzie S."/>
            <person name="Amaro C."/>
        </authorList>
    </citation>
    <scope>NUCLEOTIDE SEQUENCE</scope>
</reference>
<feature type="compositionally biased region" description="Basic and acidic residues" evidence="1">
    <location>
        <begin position="32"/>
        <end position="43"/>
    </location>
</feature>
<evidence type="ECO:0000256" key="1">
    <source>
        <dbReference type="SAM" id="MobiDB-lite"/>
    </source>
</evidence>
<dbReference type="AlphaFoldDB" id="A0A0E9QRI1"/>
<accession>A0A0E9QRI1</accession>
<feature type="region of interest" description="Disordered" evidence="1">
    <location>
        <begin position="1"/>
        <end position="43"/>
    </location>
</feature>
<name>A0A0E9QRI1_ANGAN</name>
<protein>
    <submittedName>
        <fullName evidence="2">Uncharacterized protein</fullName>
    </submittedName>
</protein>